<dbReference type="HOGENOM" id="CLU_108923_3_3_11"/>
<evidence type="ECO:0000313" key="3">
    <source>
        <dbReference type="EMBL" id="AJT40699.1"/>
    </source>
</evidence>
<dbReference type="KEGG" id="ari:UM93_02710"/>
<comment type="similarity">
    <text evidence="1">Belongs to the AHA1 family.</text>
</comment>
<proteinExistence type="inferred from homology"/>
<keyword evidence="4" id="KW-1185">Reference proteome</keyword>
<dbReference type="PATRIC" id="fig|1618207.4.peg.554"/>
<dbReference type="Gene3D" id="3.30.530.20">
    <property type="match status" value="1"/>
</dbReference>
<dbReference type="Proteomes" id="UP000061839">
    <property type="component" value="Chromosome"/>
</dbReference>
<evidence type="ECO:0000259" key="2">
    <source>
        <dbReference type="Pfam" id="PF08327"/>
    </source>
</evidence>
<evidence type="ECO:0000256" key="1">
    <source>
        <dbReference type="ARBA" id="ARBA00006817"/>
    </source>
</evidence>
<reference evidence="3 4" key="1">
    <citation type="journal article" date="2015" name="Genome Announc.">
        <title>Complete Genome Sequencing of Protease-Producing Novel Arthrobacter sp. Strain IHBB 11108 Using PacBio Single-Molecule Real-Time Sequencing Technology.</title>
        <authorList>
            <person name="Kiran S."/>
            <person name="Swarnkar M.K."/>
            <person name="Pal M."/>
            <person name="Thakur R."/>
            <person name="Tewari R."/>
            <person name="Singh A.K."/>
            <person name="Gulati A."/>
        </authorList>
    </citation>
    <scope>NUCLEOTIDE SEQUENCE [LARGE SCALE GENOMIC DNA]</scope>
    <source>
        <strain evidence="3 4">IHBB 11108</strain>
    </source>
</reference>
<protein>
    <recommendedName>
        <fullName evidence="2">Activator of Hsp90 ATPase homologue 1/2-like C-terminal domain-containing protein</fullName>
    </recommendedName>
</protein>
<dbReference type="EMBL" id="CP011005">
    <property type="protein sequence ID" value="AJT40699.1"/>
    <property type="molecule type" value="Genomic_DNA"/>
</dbReference>
<dbReference type="InterPro" id="IPR023393">
    <property type="entry name" value="START-like_dom_sf"/>
</dbReference>
<accession>A0A0D4BWK5</accession>
<dbReference type="SUPFAM" id="SSF55961">
    <property type="entry name" value="Bet v1-like"/>
    <property type="match status" value="1"/>
</dbReference>
<dbReference type="AlphaFoldDB" id="A0A0D4BWK5"/>
<dbReference type="InterPro" id="IPR013538">
    <property type="entry name" value="ASHA1/2-like_C"/>
</dbReference>
<sequence>MATHSIGTIQTEGETKWLVLERQLSGSKEATWRAITDPALLDRFIGRWEGDPSSGEVSFFMTAEGSTEASTYRVLECSPTEKLIVESDFMGTVWHLQLTVQDNGGASSLRFAQRIDDGITLSDVGPGWEYYLDRLVAVESGESVDSIVWDDYYPSAAYQALQG</sequence>
<dbReference type="OrthoDB" id="8117292at2"/>
<name>A0A0D4BWK5_9MICC</name>
<dbReference type="STRING" id="1618207.UM93_02710"/>
<feature type="domain" description="Activator of Hsp90 ATPase homologue 1/2-like C-terminal" evidence="2">
    <location>
        <begin position="28"/>
        <end position="137"/>
    </location>
</feature>
<organism evidence="3 4">
    <name type="scientific">Psychromicrobium lacuslunae</name>
    <dbReference type="NCBI Taxonomy" id="1618207"/>
    <lineage>
        <taxon>Bacteria</taxon>
        <taxon>Bacillati</taxon>
        <taxon>Actinomycetota</taxon>
        <taxon>Actinomycetes</taxon>
        <taxon>Micrococcales</taxon>
        <taxon>Micrococcaceae</taxon>
        <taxon>Psychromicrobium</taxon>
    </lineage>
</organism>
<gene>
    <name evidence="3" type="ORF">UM93_02710</name>
</gene>
<evidence type="ECO:0000313" key="4">
    <source>
        <dbReference type="Proteomes" id="UP000061839"/>
    </source>
</evidence>
<dbReference type="Pfam" id="PF08327">
    <property type="entry name" value="AHSA1"/>
    <property type="match status" value="1"/>
</dbReference>
<dbReference type="RefSeq" id="WP_045073503.1">
    <property type="nucleotide sequence ID" value="NZ_CP011005.1"/>
</dbReference>